<evidence type="ECO:0000256" key="1">
    <source>
        <dbReference type="SAM" id="MobiDB-lite"/>
    </source>
</evidence>
<name>A0A7W9G1K2_9ACTN</name>
<gene>
    <name evidence="2" type="ORF">HD596_002249</name>
</gene>
<dbReference type="Proteomes" id="UP000579153">
    <property type="component" value="Unassembled WGS sequence"/>
</dbReference>
<feature type="region of interest" description="Disordered" evidence="1">
    <location>
        <begin position="1"/>
        <end position="34"/>
    </location>
</feature>
<dbReference type="AlphaFoldDB" id="A0A7W9G1K2"/>
<evidence type="ECO:0000313" key="2">
    <source>
        <dbReference type="EMBL" id="MBB5775493.1"/>
    </source>
</evidence>
<proteinExistence type="predicted"/>
<comment type="caution">
    <text evidence="2">The sequence shown here is derived from an EMBL/GenBank/DDBJ whole genome shotgun (WGS) entry which is preliminary data.</text>
</comment>
<dbReference type="EMBL" id="JACHMB010000001">
    <property type="protein sequence ID" value="MBB5775493.1"/>
    <property type="molecule type" value="Genomic_DNA"/>
</dbReference>
<keyword evidence="3" id="KW-1185">Reference proteome</keyword>
<accession>A0A7W9G1K2</accession>
<organism evidence="2 3">
    <name type="scientific">Nonomuraea jabiensis</name>
    <dbReference type="NCBI Taxonomy" id="882448"/>
    <lineage>
        <taxon>Bacteria</taxon>
        <taxon>Bacillati</taxon>
        <taxon>Actinomycetota</taxon>
        <taxon>Actinomycetes</taxon>
        <taxon>Streptosporangiales</taxon>
        <taxon>Streptosporangiaceae</taxon>
        <taxon>Nonomuraea</taxon>
    </lineage>
</organism>
<reference evidence="2 3" key="1">
    <citation type="submission" date="2020-08" db="EMBL/GenBank/DDBJ databases">
        <title>Sequencing the genomes of 1000 actinobacteria strains.</title>
        <authorList>
            <person name="Klenk H.-P."/>
        </authorList>
    </citation>
    <scope>NUCLEOTIDE SEQUENCE [LARGE SCALE GENOMIC DNA]</scope>
    <source>
        <strain evidence="2 3">DSM 45507</strain>
    </source>
</reference>
<protein>
    <submittedName>
        <fullName evidence="2">Uncharacterized protein</fullName>
    </submittedName>
</protein>
<evidence type="ECO:0000313" key="3">
    <source>
        <dbReference type="Proteomes" id="UP000579153"/>
    </source>
</evidence>
<sequence length="89" mass="9507">MGVVNGRQARTDIQKLPDTYRSGEISNGPSQKDPRMAGNVLHTWIDVPQFLGQLAVGRIVVLSAQPEVPDPGLMRLAGVDPGEECGIQG</sequence>